<name>A0ABR2KF82_9EUKA</name>
<comment type="caution">
    <text evidence="1">The sequence shown here is derived from an EMBL/GenBank/DDBJ whole genome shotgun (WGS) entry which is preliminary data.</text>
</comment>
<dbReference type="InterPro" id="IPR013924">
    <property type="entry name" value="RNase_H2_suC"/>
</dbReference>
<dbReference type="Pfam" id="PF08615">
    <property type="entry name" value="RNase_H2_suC"/>
    <property type="match status" value="1"/>
</dbReference>
<dbReference type="Gene3D" id="2.40.128.680">
    <property type="match status" value="1"/>
</dbReference>
<dbReference type="PANTHER" id="PTHR47204:SF1">
    <property type="entry name" value="RIBONUCLEASE H2 SUBUNIT C"/>
    <property type="match status" value="1"/>
</dbReference>
<protein>
    <submittedName>
        <fullName evidence="1">Uncharacterized protein</fullName>
    </submittedName>
</protein>
<dbReference type="PANTHER" id="PTHR47204">
    <property type="entry name" value="OS02G0168900 PROTEIN"/>
    <property type="match status" value="1"/>
</dbReference>
<keyword evidence="2" id="KW-1185">Reference proteome</keyword>
<accession>A0ABR2KF82</accession>
<gene>
    <name evidence="1" type="ORF">M9Y10_034516</name>
</gene>
<dbReference type="Proteomes" id="UP001470230">
    <property type="component" value="Unassembled WGS sequence"/>
</dbReference>
<proteinExistence type="predicted"/>
<evidence type="ECO:0000313" key="2">
    <source>
        <dbReference type="Proteomes" id="UP001470230"/>
    </source>
</evidence>
<dbReference type="EMBL" id="JAPFFF010000005">
    <property type="protein sequence ID" value="KAK8889762.1"/>
    <property type="molecule type" value="Genomic_DNA"/>
</dbReference>
<reference evidence="1 2" key="1">
    <citation type="submission" date="2024-04" db="EMBL/GenBank/DDBJ databases">
        <title>Tritrichomonas musculus Genome.</title>
        <authorList>
            <person name="Alves-Ferreira E."/>
            <person name="Grigg M."/>
            <person name="Lorenzi H."/>
            <person name="Galac M."/>
        </authorList>
    </citation>
    <scope>NUCLEOTIDE SEQUENCE [LARGE SCALE GENOMIC DNA]</scope>
    <source>
        <strain evidence="1 2">EAF2021</strain>
    </source>
</reference>
<dbReference type="CDD" id="cd09271">
    <property type="entry name" value="RNase_H2-C"/>
    <property type="match status" value="1"/>
</dbReference>
<organism evidence="1 2">
    <name type="scientific">Tritrichomonas musculus</name>
    <dbReference type="NCBI Taxonomy" id="1915356"/>
    <lineage>
        <taxon>Eukaryota</taxon>
        <taxon>Metamonada</taxon>
        <taxon>Parabasalia</taxon>
        <taxon>Tritrichomonadida</taxon>
        <taxon>Tritrichomonadidae</taxon>
        <taxon>Tritrichomonas</taxon>
    </lineage>
</organism>
<evidence type="ECO:0000313" key="1">
    <source>
        <dbReference type="EMBL" id="KAK8889762.1"/>
    </source>
</evidence>
<sequence>MSNQEKAEWIPAHLDYEGPAKVEEYFDSRVQKGEDGQYIGFFRGHELVGKDLEIPEGYEACLVSKKDKKLEKISQISNIRVWDLDAPSLDMSLQFTDVLLLGRILAED</sequence>